<evidence type="ECO:0000259" key="1">
    <source>
        <dbReference type="Pfam" id="PF08279"/>
    </source>
</evidence>
<proteinExistence type="predicted"/>
<reference evidence="3 4" key="1">
    <citation type="submission" date="2018-12" db="EMBL/GenBank/DDBJ databases">
        <authorList>
            <consortium name="Pathogen Informatics"/>
        </authorList>
    </citation>
    <scope>NUCLEOTIDE SEQUENCE [LARGE SCALE GENOMIC DNA]</scope>
    <source>
        <strain evidence="3 4">NCTC11214</strain>
    </source>
</reference>
<evidence type="ECO:0000259" key="2">
    <source>
        <dbReference type="Pfam" id="PF13280"/>
    </source>
</evidence>
<dbReference type="AlphaFoldDB" id="A0A447KZQ5"/>
<feature type="domain" description="WYL" evidence="2">
    <location>
        <begin position="139"/>
        <end position="202"/>
    </location>
</feature>
<dbReference type="InterPro" id="IPR026881">
    <property type="entry name" value="WYL_dom"/>
</dbReference>
<dbReference type="RefSeq" id="WP_004963252.1">
    <property type="nucleotide sequence ID" value="NZ_JAEKCK010000003.1"/>
</dbReference>
<protein>
    <submittedName>
        <fullName evidence="3">Fumarase</fullName>
    </submittedName>
</protein>
<dbReference type="KEGG" id="sof:NCTC11214_04525"/>
<dbReference type="EMBL" id="LR134117">
    <property type="protein sequence ID" value="VDZ63557.1"/>
    <property type="molecule type" value="Genomic_DNA"/>
</dbReference>
<sequence>MSRTQRLLELMQILRQHRYPLAGHALAQRLGISMRTLYRDIATLQQQGAEIVGEVGIGYVLRPGFMLPPLMFSTQEIEALVLGMRWVTRRGDSQLATAADRALAKIAAVLPAALREELEANTLLIGPVESVPVSDALRSTIRDTIRSECKIDITYQDAAGAVTQRRLWPFALGYFEQVQVLLAWCELRQALRHFRLDRIGAISPLAQRYPRGRRALIKLWRESTGIGEATAKN</sequence>
<dbReference type="InterPro" id="IPR051534">
    <property type="entry name" value="CBASS_pafABC_assoc_protein"/>
</dbReference>
<dbReference type="PANTHER" id="PTHR34580:SF3">
    <property type="entry name" value="PROTEIN PAFB"/>
    <property type="match status" value="1"/>
</dbReference>
<evidence type="ECO:0000313" key="4">
    <source>
        <dbReference type="Proteomes" id="UP000281391"/>
    </source>
</evidence>
<organism evidence="3 4">
    <name type="scientific">Serratia odorifera</name>
    <dbReference type="NCBI Taxonomy" id="618"/>
    <lineage>
        <taxon>Bacteria</taxon>
        <taxon>Pseudomonadati</taxon>
        <taxon>Pseudomonadota</taxon>
        <taxon>Gammaproteobacteria</taxon>
        <taxon>Enterobacterales</taxon>
        <taxon>Yersiniaceae</taxon>
        <taxon>Serratia</taxon>
    </lineage>
</organism>
<dbReference type="Pfam" id="PF08279">
    <property type="entry name" value="HTH_11"/>
    <property type="match status" value="1"/>
</dbReference>
<accession>A0A447KZQ5</accession>
<dbReference type="Proteomes" id="UP000281391">
    <property type="component" value="Chromosome"/>
</dbReference>
<dbReference type="Gene3D" id="1.10.10.10">
    <property type="entry name" value="Winged helix-like DNA-binding domain superfamily/Winged helix DNA-binding domain"/>
    <property type="match status" value="1"/>
</dbReference>
<name>A0A447KZQ5_SEROD</name>
<dbReference type="SUPFAM" id="SSF46785">
    <property type="entry name" value="Winged helix' DNA-binding domain"/>
    <property type="match status" value="1"/>
</dbReference>
<gene>
    <name evidence="3" type="ORF">NCTC11214_04525</name>
</gene>
<dbReference type="InterPro" id="IPR036390">
    <property type="entry name" value="WH_DNA-bd_sf"/>
</dbReference>
<dbReference type="PROSITE" id="PS52050">
    <property type="entry name" value="WYL"/>
    <property type="match status" value="1"/>
</dbReference>
<dbReference type="Pfam" id="PF13280">
    <property type="entry name" value="WYL"/>
    <property type="match status" value="1"/>
</dbReference>
<dbReference type="InterPro" id="IPR036388">
    <property type="entry name" value="WH-like_DNA-bd_sf"/>
</dbReference>
<dbReference type="InterPro" id="IPR013196">
    <property type="entry name" value="HTH_11"/>
</dbReference>
<dbReference type="PANTHER" id="PTHR34580">
    <property type="match status" value="1"/>
</dbReference>
<evidence type="ECO:0000313" key="3">
    <source>
        <dbReference type="EMBL" id="VDZ63557.1"/>
    </source>
</evidence>
<feature type="domain" description="Helix-turn-helix type 11" evidence="1">
    <location>
        <begin position="6"/>
        <end position="59"/>
    </location>
</feature>